<name>A0A1M4X5F7_9BACL</name>
<dbReference type="Gene3D" id="3.40.50.2000">
    <property type="entry name" value="Glycogen Phosphorylase B"/>
    <property type="match status" value="2"/>
</dbReference>
<dbReference type="GO" id="GO:0016758">
    <property type="term" value="F:hexosyltransferase activity"/>
    <property type="evidence" value="ECO:0007669"/>
    <property type="project" value="InterPro"/>
</dbReference>
<dbReference type="Pfam" id="PF06722">
    <property type="entry name" value="EryCIII-like_C"/>
    <property type="match status" value="1"/>
</dbReference>
<dbReference type="Proteomes" id="UP000184476">
    <property type="component" value="Unassembled WGS sequence"/>
</dbReference>
<keyword evidence="6" id="KW-1185">Reference proteome</keyword>
<reference evidence="5 6" key="1">
    <citation type="submission" date="2016-11" db="EMBL/GenBank/DDBJ databases">
        <authorList>
            <person name="Jaros S."/>
            <person name="Januszkiewicz K."/>
            <person name="Wedrychowicz H."/>
        </authorList>
    </citation>
    <scope>NUCLEOTIDE SEQUENCE [LARGE SCALE GENOMIC DNA]</scope>
    <source>
        <strain evidence="5 6">DSM 44666</strain>
    </source>
</reference>
<evidence type="ECO:0000256" key="2">
    <source>
        <dbReference type="ARBA" id="ARBA00022676"/>
    </source>
</evidence>
<dbReference type="InterPro" id="IPR010610">
    <property type="entry name" value="EryCIII-like_C"/>
</dbReference>
<evidence type="ECO:0000313" key="6">
    <source>
        <dbReference type="Proteomes" id="UP000184476"/>
    </source>
</evidence>
<organism evidence="5 6">
    <name type="scientific">Seinonella peptonophila</name>
    <dbReference type="NCBI Taxonomy" id="112248"/>
    <lineage>
        <taxon>Bacteria</taxon>
        <taxon>Bacillati</taxon>
        <taxon>Bacillota</taxon>
        <taxon>Bacilli</taxon>
        <taxon>Bacillales</taxon>
        <taxon>Thermoactinomycetaceae</taxon>
        <taxon>Seinonella</taxon>
    </lineage>
</organism>
<dbReference type="InterPro" id="IPR006326">
    <property type="entry name" value="UDPGT_MGT-like"/>
</dbReference>
<comment type="similarity">
    <text evidence="1">Belongs to the UDP-glycosyltransferase family.</text>
</comment>
<dbReference type="PANTHER" id="PTHR48043:SF145">
    <property type="entry name" value="FI06409P-RELATED"/>
    <property type="match status" value="1"/>
</dbReference>
<gene>
    <name evidence="5" type="ORF">SAMN05444392_104133</name>
</gene>
<protein>
    <submittedName>
        <fullName evidence="5">Glycosyltransferase, MGT family</fullName>
    </submittedName>
</protein>
<dbReference type="InterPro" id="IPR050271">
    <property type="entry name" value="UDP-glycosyltransferase"/>
</dbReference>
<dbReference type="SUPFAM" id="SSF53756">
    <property type="entry name" value="UDP-Glycosyltransferase/glycogen phosphorylase"/>
    <property type="match status" value="1"/>
</dbReference>
<dbReference type="RefSeq" id="WP_073154525.1">
    <property type="nucleotide sequence ID" value="NZ_FQVL01000004.1"/>
</dbReference>
<proteinExistence type="inferred from homology"/>
<dbReference type="OrthoDB" id="6620093at2"/>
<evidence type="ECO:0000259" key="4">
    <source>
        <dbReference type="Pfam" id="PF06722"/>
    </source>
</evidence>
<dbReference type="GO" id="GO:0008194">
    <property type="term" value="F:UDP-glycosyltransferase activity"/>
    <property type="evidence" value="ECO:0007669"/>
    <property type="project" value="InterPro"/>
</dbReference>
<evidence type="ECO:0000256" key="3">
    <source>
        <dbReference type="ARBA" id="ARBA00022679"/>
    </source>
</evidence>
<dbReference type="InterPro" id="IPR002213">
    <property type="entry name" value="UDP_glucos_trans"/>
</dbReference>
<dbReference type="CDD" id="cd03784">
    <property type="entry name" value="GT1_Gtf-like"/>
    <property type="match status" value="1"/>
</dbReference>
<keyword evidence="3 5" id="KW-0808">Transferase</keyword>
<accession>A0A1M4X5F7</accession>
<evidence type="ECO:0000256" key="1">
    <source>
        <dbReference type="ARBA" id="ARBA00009995"/>
    </source>
</evidence>
<feature type="domain" description="Erythromycin biosynthesis protein CIII-like C-terminal" evidence="4">
    <location>
        <begin position="252"/>
        <end position="375"/>
    </location>
</feature>
<dbReference type="EMBL" id="FQVL01000004">
    <property type="protein sequence ID" value="SHE88706.1"/>
    <property type="molecule type" value="Genomic_DNA"/>
</dbReference>
<dbReference type="PANTHER" id="PTHR48043">
    <property type="entry name" value="EG:EG0003.4 PROTEIN-RELATED"/>
    <property type="match status" value="1"/>
</dbReference>
<dbReference type="AlphaFoldDB" id="A0A1M4X5F7"/>
<dbReference type="NCBIfam" id="TIGR01426">
    <property type="entry name" value="MGT"/>
    <property type="match status" value="1"/>
</dbReference>
<keyword evidence="2" id="KW-0328">Glycosyltransferase</keyword>
<dbReference type="STRING" id="112248.SAMN05444392_104133"/>
<sequence>MSRVLFVNTGAEGHTNPTLGIVQELVRRGEEVVYFTSANDDRMEAMGASVRTFDGNKFLKAFLEGGRSGLLSRVNGLLRTADIVIPSVLEQTKDERFDYMIHDSMFGCGRLLAQILNLPTINSCTSFVLKQTIFNKMLDEFAHHAPAALNDRLNQNFQQLVHSVQRKYHVKIDSPYEVFCNPAPLTLVYTTRDFQPEGDSFDESYKFIGPSITPRSSNQNEFSNLKTDSLIYISLGTVINQAMDFYRLCFATFANTKHTVILSVGSQTQIGELGDIPENFIVRHYVPQLEVLQHANLFITHGGMNSTSEGLYYGVPLIVFPQSADQPIIAQRVAHLGAGVQLKQDGLTPDIFREEAERILEDSAIHEVCKKIGDSFRAAGGYQRAVDEIFAYKRRIGLNH</sequence>
<evidence type="ECO:0000313" key="5">
    <source>
        <dbReference type="EMBL" id="SHE88706.1"/>
    </source>
</evidence>
<dbReference type="FunFam" id="3.40.50.2000:FF:000072">
    <property type="entry name" value="Glycosyl transferase"/>
    <property type="match status" value="1"/>
</dbReference>